<evidence type="ECO:0000313" key="2">
    <source>
        <dbReference type="Proteomes" id="UP001519363"/>
    </source>
</evidence>
<evidence type="ECO:0000313" key="1">
    <source>
        <dbReference type="EMBL" id="MBP2478350.1"/>
    </source>
</evidence>
<sequence>MALTIAANRAPRPRRLDLMIAAIASARNLPRYTRDEHDFLGLDSVPTVVAV</sequence>
<protein>
    <submittedName>
        <fullName evidence="1">Nucleic acid-binding protein</fullName>
    </submittedName>
</protein>
<proteinExistence type="predicted"/>
<accession>A0ABS5AP48</accession>
<dbReference type="Gene3D" id="3.40.50.1010">
    <property type="entry name" value="5'-nuclease"/>
    <property type="match status" value="1"/>
</dbReference>
<dbReference type="EMBL" id="JAGIOO010000001">
    <property type="protein sequence ID" value="MBP2478350.1"/>
    <property type="molecule type" value="Genomic_DNA"/>
</dbReference>
<comment type="caution">
    <text evidence="1">The sequence shown here is derived from an EMBL/GenBank/DDBJ whole genome shotgun (WGS) entry which is preliminary data.</text>
</comment>
<gene>
    <name evidence="1" type="ORF">JOF53_007222</name>
</gene>
<name>A0ABS5AP48_9PSEU</name>
<keyword evidence="2" id="KW-1185">Reference proteome</keyword>
<dbReference type="RefSeq" id="WP_245372951.1">
    <property type="nucleotide sequence ID" value="NZ_JAGIOO010000001.1"/>
</dbReference>
<organism evidence="1 2">
    <name type="scientific">Crossiella equi</name>
    <dbReference type="NCBI Taxonomy" id="130796"/>
    <lineage>
        <taxon>Bacteria</taxon>
        <taxon>Bacillati</taxon>
        <taxon>Actinomycetota</taxon>
        <taxon>Actinomycetes</taxon>
        <taxon>Pseudonocardiales</taxon>
        <taxon>Pseudonocardiaceae</taxon>
        <taxon>Crossiella</taxon>
    </lineage>
</organism>
<reference evidence="1 2" key="1">
    <citation type="submission" date="2021-03" db="EMBL/GenBank/DDBJ databases">
        <title>Sequencing the genomes of 1000 actinobacteria strains.</title>
        <authorList>
            <person name="Klenk H.-P."/>
        </authorList>
    </citation>
    <scope>NUCLEOTIDE SEQUENCE [LARGE SCALE GENOMIC DNA]</scope>
    <source>
        <strain evidence="1 2">DSM 44580</strain>
    </source>
</reference>
<dbReference type="Proteomes" id="UP001519363">
    <property type="component" value="Unassembled WGS sequence"/>
</dbReference>